<dbReference type="OrthoDB" id="655030at2759"/>
<dbReference type="Gene3D" id="3.50.50.60">
    <property type="entry name" value="FAD/NAD(P)-binding domain"/>
    <property type="match status" value="1"/>
</dbReference>
<comment type="caution">
    <text evidence="7">The sequence shown here is derived from an EMBL/GenBank/DDBJ whole genome shotgun (WGS) entry which is preliminary data.</text>
</comment>
<dbReference type="Proteomes" id="UP000053958">
    <property type="component" value="Unassembled WGS sequence"/>
</dbReference>
<dbReference type="AlphaFoldDB" id="A0A0F4YEE2"/>
<organism evidence="7 8">
    <name type="scientific">Rasamsonia emersonii (strain ATCC 16479 / CBS 393.64 / IMI 116815)</name>
    <dbReference type="NCBI Taxonomy" id="1408163"/>
    <lineage>
        <taxon>Eukaryota</taxon>
        <taxon>Fungi</taxon>
        <taxon>Dikarya</taxon>
        <taxon>Ascomycota</taxon>
        <taxon>Pezizomycotina</taxon>
        <taxon>Eurotiomycetes</taxon>
        <taxon>Eurotiomycetidae</taxon>
        <taxon>Eurotiales</taxon>
        <taxon>Trichocomaceae</taxon>
        <taxon>Rasamsonia</taxon>
    </lineage>
</organism>
<evidence type="ECO:0000259" key="6">
    <source>
        <dbReference type="Pfam" id="PF01494"/>
    </source>
</evidence>
<dbReference type="EMBL" id="LASV01000752">
    <property type="protein sequence ID" value="KKA16559.1"/>
    <property type="molecule type" value="Genomic_DNA"/>
</dbReference>
<evidence type="ECO:0000256" key="3">
    <source>
        <dbReference type="ARBA" id="ARBA00022827"/>
    </source>
</evidence>
<dbReference type="RefSeq" id="XP_013323171.1">
    <property type="nucleotide sequence ID" value="XM_013467717.1"/>
</dbReference>
<dbReference type="GeneID" id="25321748"/>
<evidence type="ECO:0000313" key="8">
    <source>
        <dbReference type="Proteomes" id="UP000053958"/>
    </source>
</evidence>
<evidence type="ECO:0000256" key="2">
    <source>
        <dbReference type="ARBA" id="ARBA00022630"/>
    </source>
</evidence>
<evidence type="ECO:0000256" key="5">
    <source>
        <dbReference type="ARBA" id="ARBA00023033"/>
    </source>
</evidence>
<dbReference type="InterPro" id="IPR036188">
    <property type="entry name" value="FAD/NAD-bd_sf"/>
</dbReference>
<protein>
    <recommendedName>
        <fullName evidence="6">FAD-binding domain-containing protein</fullName>
    </recommendedName>
</protein>
<dbReference type="GO" id="GO:0071949">
    <property type="term" value="F:FAD binding"/>
    <property type="evidence" value="ECO:0007669"/>
    <property type="project" value="InterPro"/>
</dbReference>
<name>A0A0F4YEE2_RASE3</name>
<accession>A0A0F4YEE2</accession>
<dbReference type="GO" id="GO:0004497">
    <property type="term" value="F:monooxygenase activity"/>
    <property type="evidence" value="ECO:0007669"/>
    <property type="project" value="UniProtKB-KW"/>
</dbReference>
<feature type="domain" description="FAD-binding" evidence="6">
    <location>
        <begin position="159"/>
        <end position="368"/>
    </location>
</feature>
<evidence type="ECO:0000313" key="7">
    <source>
        <dbReference type="EMBL" id="KKA16559.1"/>
    </source>
</evidence>
<dbReference type="InterPro" id="IPR002938">
    <property type="entry name" value="FAD-bd"/>
</dbReference>
<dbReference type="PANTHER" id="PTHR13789:SF309">
    <property type="entry name" value="PUTATIVE (AFU_ORTHOLOGUE AFUA_6G14510)-RELATED"/>
    <property type="match status" value="1"/>
</dbReference>
<comment type="similarity">
    <text evidence="1">Belongs to the paxM FAD-dependent monooxygenase family.</text>
</comment>
<keyword evidence="2" id="KW-0285">Flavoprotein</keyword>
<keyword evidence="3" id="KW-0274">FAD</keyword>
<sequence>MTSNPPAKPLIAGKKIIVVGAGIAGLAFPLALRRQWPEQYEAEFPLITIYERDSRETSIGREGYSISIRGDPLAGGMQVLHRMGLLEQLLSVSITGKPDARADGGDSGGFCLWDIDWKPLLRLTGVFQDKELPAPSMRIKRDTLRQVLIEAVGKELHDGAIHWETPCTKVETLSKDNKRVKVHVSKKSKEGSSEPQVDECDILIVADGAGSKVRAQFRPSDTLNFTGIVCISGTSRFSEGNIPKPMDKDWGGVLGGGGVGLFVSPVDSQSALWSLSYRADQPRQRMRPPLADDQVQSLLQEALERSKPFREPLQTMIKATDPTTLMVFNAMDKQPFRHDAKSNIIFIGDSNHAMSPFAGNGANMALRDGW</sequence>
<keyword evidence="8" id="KW-1185">Reference proteome</keyword>
<evidence type="ECO:0000256" key="1">
    <source>
        <dbReference type="ARBA" id="ARBA00007992"/>
    </source>
</evidence>
<evidence type="ECO:0000256" key="4">
    <source>
        <dbReference type="ARBA" id="ARBA00023002"/>
    </source>
</evidence>
<dbReference type="PRINTS" id="PR00420">
    <property type="entry name" value="RNGMNOXGNASE"/>
</dbReference>
<keyword evidence="4" id="KW-0560">Oxidoreductase</keyword>
<dbReference type="STRING" id="1408163.A0A0F4YEE2"/>
<reference evidence="7 8" key="1">
    <citation type="submission" date="2015-04" db="EMBL/GenBank/DDBJ databases">
        <authorList>
            <person name="Heijne W.H."/>
            <person name="Fedorova N.D."/>
            <person name="Nierman W.C."/>
            <person name="Vollebregt A.W."/>
            <person name="Zhao Z."/>
            <person name="Wu L."/>
            <person name="Kumar M."/>
            <person name="Stam H."/>
            <person name="van den Berg M.A."/>
            <person name="Pel H.J."/>
        </authorList>
    </citation>
    <scope>NUCLEOTIDE SEQUENCE [LARGE SCALE GENOMIC DNA]</scope>
    <source>
        <strain evidence="7 8">CBS 393.64</strain>
    </source>
</reference>
<gene>
    <name evidence="7" type="ORF">T310_9826</name>
</gene>
<dbReference type="InterPro" id="IPR050493">
    <property type="entry name" value="FAD-dep_Monooxygenase_BioMet"/>
</dbReference>
<dbReference type="SUPFAM" id="SSF51905">
    <property type="entry name" value="FAD/NAD(P)-binding domain"/>
    <property type="match status" value="1"/>
</dbReference>
<dbReference type="Pfam" id="PF01494">
    <property type="entry name" value="FAD_binding_3"/>
    <property type="match status" value="1"/>
</dbReference>
<dbReference type="PANTHER" id="PTHR13789">
    <property type="entry name" value="MONOOXYGENASE"/>
    <property type="match status" value="1"/>
</dbReference>
<proteinExistence type="inferred from homology"/>
<keyword evidence="5" id="KW-0503">Monooxygenase</keyword>